<evidence type="ECO:0000313" key="1">
    <source>
        <dbReference type="EMBL" id="MCL9814353.1"/>
    </source>
</evidence>
<protein>
    <recommendedName>
        <fullName evidence="3">DUF4065 domain-containing protein</fullName>
    </recommendedName>
</protein>
<reference evidence="1 2" key="1">
    <citation type="journal article" date="2022" name="Syst. Appl. Microbiol.">
        <title>Natronocalculus amylovorans gen. nov., sp. nov., and Natranaeroarchaeum aerophilus sp. nov., dominant culturable amylolytic natronoarchaea from hypersaline soda lakes in southwestern Siberia.</title>
        <authorList>
            <person name="Sorokin D.Y."/>
            <person name="Elcheninov A.G."/>
            <person name="Khizhniak T.V."/>
            <person name="Koenen M."/>
            <person name="Bale N.J."/>
            <person name="Damste J.S.S."/>
            <person name="Kublanov I.V."/>
        </authorList>
    </citation>
    <scope>NUCLEOTIDE SEQUENCE [LARGE SCALE GENOMIC DNA]</scope>
    <source>
        <strain evidence="1 2">AArc-St1-1</strain>
    </source>
</reference>
<gene>
    <name evidence="1" type="ORF">AArcSt11_11895</name>
</gene>
<evidence type="ECO:0000313" key="2">
    <source>
        <dbReference type="Proteomes" id="UP001202674"/>
    </source>
</evidence>
<dbReference type="AlphaFoldDB" id="A0AAE3FSY3"/>
<dbReference type="Proteomes" id="UP001202674">
    <property type="component" value="Unassembled WGS sequence"/>
</dbReference>
<sequence length="302" mass="34212">MSNTDPTKVALYLTGELLDQLPNGTHIYKLDLHKILYLVQANLGEDNDISKALPFYWYLHGPVSQPAFDAGTRAARTGVASVEETGDATKFMPGPETPPEPSIGSADLDEAVDQLGRVVEEYRFREQRDRMLQDEIYVDAPYEFQPEFKFTTLPALQNFACEENRTASDLEQVLYRAEGKLPLDPAFEAFNTRFSRFVSLADTFLTAETNEYPLLRAELTELTETTWQVFCNRLRYETASGTDAETLERWEQQANQSLATYEQSLTDFESRLLDAGIYAQNASRATENEPWAKVTKSILNES</sequence>
<dbReference type="EMBL" id="JAKRVY010000006">
    <property type="protein sequence ID" value="MCL9814353.1"/>
    <property type="molecule type" value="Genomic_DNA"/>
</dbReference>
<keyword evidence="2" id="KW-1185">Reference proteome</keyword>
<name>A0AAE3FSY3_9EURY</name>
<accession>A0AAE3FSY3</accession>
<organism evidence="1 2">
    <name type="scientific">Natranaeroarchaeum aerophilus</name>
    <dbReference type="NCBI Taxonomy" id="2917711"/>
    <lineage>
        <taxon>Archaea</taxon>
        <taxon>Methanobacteriati</taxon>
        <taxon>Methanobacteriota</taxon>
        <taxon>Stenosarchaea group</taxon>
        <taxon>Halobacteria</taxon>
        <taxon>Halobacteriales</taxon>
        <taxon>Natronoarchaeaceae</taxon>
        <taxon>Natranaeroarchaeum</taxon>
    </lineage>
</organism>
<comment type="caution">
    <text evidence="1">The sequence shown here is derived from an EMBL/GenBank/DDBJ whole genome shotgun (WGS) entry which is preliminary data.</text>
</comment>
<proteinExistence type="predicted"/>
<dbReference type="RefSeq" id="WP_250597306.1">
    <property type="nucleotide sequence ID" value="NZ_JAKRVY010000006.1"/>
</dbReference>
<evidence type="ECO:0008006" key="3">
    <source>
        <dbReference type="Google" id="ProtNLM"/>
    </source>
</evidence>